<feature type="compositionally biased region" description="Low complexity" evidence="1">
    <location>
        <begin position="12"/>
        <end position="25"/>
    </location>
</feature>
<proteinExistence type="predicted"/>
<feature type="region of interest" description="Disordered" evidence="1">
    <location>
        <begin position="1"/>
        <end position="38"/>
    </location>
</feature>
<dbReference type="AlphaFoldDB" id="A0AAP0D691"/>
<gene>
    <name evidence="2" type="ORF">SSX86_014274</name>
</gene>
<name>A0AAP0D691_9ASTR</name>
<sequence length="98" mass="11042">MAFENDLIEGRSSNFSECSSNSSVSEDGDFTRMNNGSVISRISRSRKLKRMMKKLVKDSKKSLYGSSKPPSVFSYDAVSYSLNFDDGNHSDEFDLYQS</sequence>
<protein>
    <submittedName>
        <fullName evidence="2">Uncharacterized protein</fullName>
    </submittedName>
</protein>
<organism evidence="2 3">
    <name type="scientific">Deinandra increscens subsp. villosa</name>
    <dbReference type="NCBI Taxonomy" id="3103831"/>
    <lineage>
        <taxon>Eukaryota</taxon>
        <taxon>Viridiplantae</taxon>
        <taxon>Streptophyta</taxon>
        <taxon>Embryophyta</taxon>
        <taxon>Tracheophyta</taxon>
        <taxon>Spermatophyta</taxon>
        <taxon>Magnoliopsida</taxon>
        <taxon>eudicotyledons</taxon>
        <taxon>Gunneridae</taxon>
        <taxon>Pentapetalae</taxon>
        <taxon>asterids</taxon>
        <taxon>campanulids</taxon>
        <taxon>Asterales</taxon>
        <taxon>Asteraceae</taxon>
        <taxon>Asteroideae</taxon>
        <taxon>Heliantheae alliance</taxon>
        <taxon>Madieae</taxon>
        <taxon>Madiinae</taxon>
        <taxon>Deinandra</taxon>
    </lineage>
</organism>
<evidence type="ECO:0000256" key="1">
    <source>
        <dbReference type="SAM" id="MobiDB-lite"/>
    </source>
</evidence>
<dbReference type="Proteomes" id="UP001408789">
    <property type="component" value="Unassembled WGS sequence"/>
</dbReference>
<keyword evidence="3" id="KW-1185">Reference proteome</keyword>
<evidence type="ECO:0000313" key="2">
    <source>
        <dbReference type="EMBL" id="KAK9066950.1"/>
    </source>
</evidence>
<accession>A0AAP0D691</accession>
<comment type="caution">
    <text evidence="2">The sequence shown here is derived from an EMBL/GenBank/DDBJ whole genome shotgun (WGS) entry which is preliminary data.</text>
</comment>
<reference evidence="2 3" key="1">
    <citation type="submission" date="2024-04" db="EMBL/GenBank/DDBJ databases">
        <title>The reference genome of an endangered Asteraceae, Deinandra increscens subsp. villosa, native to the Central Coast of California.</title>
        <authorList>
            <person name="Guilliams M."/>
            <person name="Hasenstab-Lehman K."/>
            <person name="Meyer R."/>
            <person name="Mcevoy S."/>
        </authorList>
    </citation>
    <scope>NUCLEOTIDE SEQUENCE [LARGE SCALE GENOMIC DNA]</scope>
    <source>
        <tissue evidence="2">Leaf</tissue>
    </source>
</reference>
<dbReference type="EMBL" id="JBCNJP010000015">
    <property type="protein sequence ID" value="KAK9066950.1"/>
    <property type="molecule type" value="Genomic_DNA"/>
</dbReference>
<evidence type="ECO:0000313" key="3">
    <source>
        <dbReference type="Proteomes" id="UP001408789"/>
    </source>
</evidence>